<dbReference type="RefSeq" id="WP_075663727.1">
    <property type="nucleotide sequence ID" value="NZ_CP009247.1"/>
</dbReference>
<dbReference type="SUPFAM" id="SSF46689">
    <property type="entry name" value="Homeodomain-like"/>
    <property type="match status" value="1"/>
</dbReference>
<dbReference type="Gene3D" id="1.10.357.10">
    <property type="entry name" value="Tetracycline Repressor, domain 2"/>
    <property type="match status" value="1"/>
</dbReference>
<evidence type="ECO:0000256" key="1">
    <source>
        <dbReference type="ARBA" id="ARBA00023015"/>
    </source>
</evidence>
<dbReference type="PANTHER" id="PTHR30055">
    <property type="entry name" value="HTH-TYPE TRANSCRIPTIONAL REGULATOR RUTR"/>
    <property type="match status" value="1"/>
</dbReference>
<accession>A0A1L7CSB4</accession>
<dbReference type="GO" id="GO:0003700">
    <property type="term" value="F:DNA-binding transcription factor activity"/>
    <property type="evidence" value="ECO:0007669"/>
    <property type="project" value="TreeGrafter"/>
</dbReference>
<dbReference type="Pfam" id="PF00440">
    <property type="entry name" value="TetR_N"/>
    <property type="match status" value="1"/>
</dbReference>
<gene>
    <name evidence="6" type="ORF">CFRA_05210</name>
</gene>
<evidence type="ECO:0000256" key="3">
    <source>
        <dbReference type="ARBA" id="ARBA00023163"/>
    </source>
</evidence>
<dbReference type="PROSITE" id="PS50977">
    <property type="entry name" value="HTH_TETR_2"/>
    <property type="match status" value="1"/>
</dbReference>
<sequence>MRSDARERRRRIIDTACELWRTTNPGEVTLERIAREAGVGIATVYRNFTDRQDLAWAAALTLLERAAAHQEETMAHFAEDPRAAWDGYVHHLVDMGLGTLVPALAPEHLAELPDELHDVRVRTRENMGRMLELAHEHGLMPASLTPDQFITRLTVVSRPPVPGVRELDPDVTEELVELLLEHGRMTASRGAR</sequence>
<keyword evidence="7" id="KW-1185">Reference proteome</keyword>
<dbReference type="AlphaFoldDB" id="A0A1L7CSB4"/>
<dbReference type="KEGG" id="cfk:CFRA_05210"/>
<evidence type="ECO:0000256" key="2">
    <source>
        <dbReference type="ARBA" id="ARBA00023125"/>
    </source>
</evidence>
<proteinExistence type="predicted"/>
<feature type="domain" description="HTH tetR-type" evidence="5">
    <location>
        <begin position="6"/>
        <end position="66"/>
    </location>
</feature>
<dbReference type="PANTHER" id="PTHR30055:SF234">
    <property type="entry name" value="HTH-TYPE TRANSCRIPTIONAL REGULATOR BETI"/>
    <property type="match status" value="1"/>
</dbReference>
<keyword evidence="3" id="KW-0804">Transcription</keyword>
<dbReference type="InterPro" id="IPR049445">
    <property type="entry name" value="TetR_SbtR-like_C"/>
</dbReference>
<name>A0A1L7CSB4_9CORY</name>
<dbReference type="Proteomes" id="UP000185434">
    <property type="component" value="Chromosome"/>
</dbReference>
<keyword evidence="1" id="KW-0805">Transcription regulation</keyword>
<protein>
    <recommendedName>
        <fullName evidence="5">HTH tetR-type domain-containing protein</fullName>
    </recommendedName>
</protein>
<evidence type="ECO:0000259" key="5">
    <source>
        <dbReference type="PROSITE" id="PS50977"/>
    </source>
</evidence>
<keyword evidence="2 4" id="KW-0238">DNA-binding</keyword>
<evidence type="ECO:0000313" key="6">
    <source>
        <dbReference type="EMBL" id="APT88740.1"/>
    </source>
</evidence>
<dbReference type="InterPro" id="IPR001647">
    <property type="entry name" value="HTH_TetR"/>
</dbReference>
<organism evidence="6 7">
    <name type="scientific">Corynebacterium frankenforstense DSM 45800</name>
    <dbReference type="NCBI Taxonomy" id="1437875"/>
    <lineage>
        <taxon>Bacteria</taxon>
        <taxon>Bacillati</taxon>
        <taxon>Actinomycetota</taxon>
        <taxon>Actinomycetes</taxon>
        <taxon>Mycobacteriales</taxon>
        <taxon>Corynebacteriaceae</taxon>
        <taxon>Corynebacterium</taxon>
    </lineage>
</organism>
<dbReference type="Pfam" id="PF21597">
    <property type="entry name" value="TetR_C_43"/>
    <property type="match status" value="1"/>
</dbReference>
<dbReference type="InterPro" id="IPR050109">
    <property type="entry name" value="HTH-type_TetR-like_transc_reg"/>
</dbReference>
<evidence type="ECO:0000313" key="7">
    <source>
        <dbReference type="Proteomes" id="UP000185434"/>
    </source>
</evidence>
<reference evidence="6 7" key="1">
    <citation type="submission" date="2014-08" db="EMBL/GenBank/DDBJ databases">
        <title>Complete genome sequence of Corynebacterium frankenforstense ST18(T) (=DSM 45800(T)), isolated from raw cow milk.</title>
        <authorList>
            <person name="Ruckert C."/>
            <person name="Albersmeier A."/>
            <person name="Winkler A."/>
            <person name="Lipski A."/>
            <person name="Kalinowski J."/>
        </authorList>
    </citation>
    <scope>NUCLEOTIDE SEQUENCE [LARGE SCALE GENOMIC DNA]</scope>
    <source>
        <strain evidence="6 7">ST18</strain>
    </source>
</reference>
<dbReference type="STRING" id="1437875.CFRA_05210"/>
<dbReference type="GO" id="GO:0000976">
    <property type="term" value="F:transcription cis-regulatory region binding"/>
    <property type="evidence" value="ECO:0007669"/>
    <property type="project" value="TreeGrafter"/>
</dbReference>
<feature type="DNA-binding region" description="H-T-H motif" evidence="4">
    <location>
        <begin position="29"/>
        <end position="48"/>
    </location>
</feature>
<dbReference type="InterPro" id="IPR009057">
    <property type="entry name" value="Homeodomain-like_sf"/>
</dbReference>
<dbReference type="InterPro" id="IPR036271">
    <property type="entry name" value="Tet_transcr_reg_TetR-rel_C_sf"/>
</dbReference>
<evidence type="ECO:0000256" key="4">
    <source>
        <dbReference type="PROSITE-ProRule" id="PRU00335"/>
    </source>
</evidence>
<dbReference type="EMBL" id="CP009247">
    <property type="protein sequence ID" value="APT88740.1"/>
    <property type="molecule type" value="Genomic_DNA"/>
</dbReference>
<dbReference type="SUPFAM" id="SSF48498">
    <property type="entry name" value="Tetracyclin repressor-like, C-terminal domain"/>
    <property type="match status" value="1"/>
</dbReference>